<dbReference type="AlphaFoldDB" id="A0A5P1E8D4"/>
<protein>
    <submittedName>
        <fullName evidence="2">Uncharacterized protein</fullName>
    </submittedName>
</protein>
<evidence type="ECO:0000256" key="1">
    <source>
        <dbReference type="SAM" id="MobiDB-lite"/>
    </source>
</evidence>
<keyword evidence="3" id="KW-1185">Reference proteome</keyword>
<evidence type="ECO:0000313" key="2">
    <source>
        <dbReference type="EMBL" id="ONK58739.1"/>
    </source>
</evidence>
<dbReference type="Proteomes" id="UP000243459">
    <property type="component" value="Chromosome 9"/>
</dbReference>
<evidence type="ECO:0000313" key="3">
    <source>
        <dbReference type="Proteomes" id="UP000243459"/>
    </source>
</evidence>
<reference evidence="3" key="1">
    <citation type="journal article" date="2017" name="Nat. Commun.">
        <title>The asparagus genome sheds light on the origin and evolution of a young Y chromosome.</title>
        <authorList>
            <person name="Harkess A."/>
            <person name="Zhou J."/>
            <person name="Xu C."/>
            <person name="Bowers J.E."/>
            <person name="Van der Hulst R."/>
            <person name="Ayyampalayam S."/>
            <person name="Mercati F."/>
            <person name="Riccardi P."/>
            <person name="McKain M.R."/>
            <person name="Kakrana A."/>
            <person name="Tang H."/>
            <person name="Ray J."/>
            <person name="Groenendijk J."/>
            <person name="Arikit S."/>
            <person name="Mathioni S.M."/>
            <person name="Nakano M."/>
            <person name="Shan H."/>
            <person name="Telgmann-Rauber A."/>
            <person name="Kanno A."/>
            <person name="Yue Z."/>
            <person name="Chen H."/>
            <person name="Li W."/>
            <person name="Chen Y."/>
            <person name="Xu X."/>
            <person name="Zhang Y."/>
            <person name="Luo S."/>
            <person name="Chen H."/>
            <person name="Gao J."/>
            <person name="Mao Z."/>
            <person name="Pires J.C."/>
            <person name="Luo M."/>
            <person name="Kudrna D."/>
            <person name="Wing R.A."/>
            <person name="Meyers B.C."/>
            <person name="Yi K."/>
            <person name="Kong H."/>
            <person name="Lavrijsen P."/>
            <person name="Sunseri F."/>
            <person name="Falavigna A."/>
            <person name="Ye Y."/>
            <person name="Leebens-Mack J.H."/>
            <person name="Chen G."/>
        </authorList>
    </citation>
    <scope>NUCLEOTIDE SEQUENCE [LARGE SCALE GENOMIC DNA]</scope>
    <source>
        <strain evidence="3">cv. DH0086</strain>
    </source>
</reference>
<feature type="compositionally biased region" description="Low complexity" evidence="1">
    <location>
        <begin position="88"/>
        <end position="104"/>
    </location>
</feature>
<proteinExistence type="predicted"/>
<organism evidence="2 3">
    <name type="scientific">Asparagus officinalis</name>
    <name type="common">Garden asparagus</name>
    <dbReference type="NCBI Taxonomy" id="4686"/>
    <lineage>
        <taxon>Eukaryota</taxon>
        <taxon>Viridiplantae</taxon>
        <taxon>Streptophyta</taxon>
        <taxon>Embryophyta</taxon>
        <taxon>Tracheophyta</taxon>
        <taxon>Spermatophyta</taxon>
        <taxon>Magnoliopsida</taxon>
        <taxon>Liliopsida</taxon>
        <taxon>Asparagales</taxon>
        <taxon>Asparagaceae</taxon>
        <taxon>Asparagoideae</taxon>
        <taxon>Asparagus</taxon>
    </lineage>
</organism>
<feature type="region of interest" description="Disordered" evidence="1">
    <location>
        <begin position="39"/>
        <end position="114"/>
    </location>
</feature>
<accession>A0A5P1E8D4</accession>
<feature type="compositionally biased region" description="Basic and acidic residues" evidence="1">
    <location>
        <begin position="59"/>
        <end position="86"/>
    </location>
</feature>
<feature type="compositionally biased region" description="Basic residues" evidence="1">
    <location>
        <begin position="48"/>
        <end position="58"/>
    </location>
</feature>
<name>A0A5P1E8D4_ASPOF</name>
<dbReference type="EMBL" id="CM007389">
    <property type="protein sequence ID" value="ONK58739.1"/>
    <property type="molecule type" value="Genomic_DNA"/>
</dbReference>
<gene>
    <name evidence="2" type="ORF">A4U43_C09F16160</name>
</gene>
<sequence>MRVAATVGAAEQAAIRRAPAMGIDVGGRRRSAWAAVARRRAGSDTMRRRWAVRRRRASKPADDDGTARRDDLRRQAGGRDVDEGRQAEGGWAAAAVRAGPASRRWGGRVAAGGD</sequence>
<dbReference type="Gramene" id="ONK58739">
    <property type="protein sequence ID" value="ONK58739"/>
    <property type="gene ID" value="A4U43_C09F16160"/>
</dbReference>